<feature type="transmembrane region" description="Helical" evidence="6">
    <location>
        <begin position="91"/>
        <end position="107"/>
    </location>
</feature>
<dbReference type="RefSeq" id="WP_066245076.1">
    <property type="nucleotide sequence ID" value="NZ_LSGP01000025.1"/>
</dbReference>
<keyword evidence="4 6" id="KW-1133">Transmembrane helix</keyword>
<feature type="transmembrane region" description="Helical" evidence="6">
    <location>
        <begin position="26"/>
        <end position="44"/>
    </location>
</feature>
<keyword evidence="3 6" id="KW-0812">Transmembrane</keyword>
<evidence type="ECO:0000256" key="6">
    <source>
        <dbReference type="SAM" id="Phobius"/>
    </source>
</evidence>
<dbReference type="GO" id="GO:0005886">
    <property type="term" value="C:plasma membrane"/>
    <property type="evidence" value="ECO:0007669"/>
    <property type="project" value="UniProtKB-SubCell"/>
</dbReference>
<sequence length="208" mass="22318">MQILTILLLALAAVQTRVTSLRTAIYVLLVQSVLVAGACLVVALETRELHTYIAALLTAVIKAGVIPFALFRLSGRLKREKEQHPILGPNAASLSACVAIFFAYSLIDHALPGVVSRDALAAAITLVFIGLLLMMTRHQAILQTVGLITMENGIYLVGLSVTQGLPLIIEMGIFLDVLVAVLVLVILTYRLKLSFASTDTSVLEELKG</sequence>
<dbReference type="OrthoDB" id="5298295at2"/>
<feature type="transmembrane region" description="Helical" evidence="6">
    <location>
        <begin position="141"/>
        <end position="161"/>
    </location>
</feature>
<evidence type="ECO:0000256" key="5">
    <source>
        <dbReference type="ARBA" id="ARBA00023136"/>
    </source>
</evidence>
<evidence type="ECO:0000256" key="1">
    <source>
        <dbReference type="ARBA" id="ARBA00004651"/>
    </source>
</evidence>
<reference evidence="7 8" key="1">
    <citation type="submission" date="2016-02" db="EMBL/GenBank/DDBJ databases">
        <title>Anaerosporomusa subterraneum gen. nov., sp. nov., a spore-forming obligate anaerobe isolated from saprolite.</title>
        <authorList>
            <person name="Choi J.K."/>
            <person name="Shah M."/>
            <person name="Yee N."/>
        </authorList>
    </citation>
    <scope>NUCLEOTIDE SEQUENCE [LARGE SCALE GENOMIC DNA]</scope>
    <source>
        <strain evidence="7 8">RU4</strain>
    </source>
</reference>
<keyword evidence="5 6" id="KW-0472">Membrane</keyword>
<evidence type="ECO:0000256" key="3">
    <source>
        <dbReference type="ARBA" id="ARBA00022692"/>
    </source>
</evidence>
<feature type="transmembrane region" description="Helical" evidence="6">
    <location>
        <begin position="119"/>
        <end position="135"/>
    </location>
</feature>
<dbReference type="STRING" id="1794912.AXX12_14465"/>
<gene>
    <name evidence="7" type="ORF">AXX12_14465</name>
</gene>
<comment type="caution">
    <text evidence="7">The sequence shown here is derived from an EMBL/GenBank/DDBJ whole genome shotgun (WGS) entry which is preliminary data.</text>
</comment>
<evidence type="ECO:0000313" key="8">
    <source>
        <dbReference type="Proteomes" id="UP000076268"/>
    </source>
</evidence>
<evidence type="ECO:0000256" key="4">
    <source>
        <dbReference type="ARBA" id="ARBA00022989"/>
    </source>
</evidence>
<accession>A0A154BMY2</accession>
<dbReference type="PANTHER" id="PTHR38601:SF1">
    <property type="entry name" value="HYDROGENASE-4 COMPONENT E"/>
    <property type="match status" value="1"/>
</dbReference>
<feature type="transmembrane region" description="Helical" evidence="6">
    <location>
        <begin position="173"/>
        <end position="191"/>
    </location>
</feature>
<dbReference type="AlphaFoldDB" id="A0A154BMY2"/>
<dbReference type="InterPro" id="IPR038730">
    <property type="entry name" value="HyfE-like"/>
</dbReference>
<protein>
    <submittedName>
        <fullName evidence="7">Hydrogenase</fullName>
    </submittedName>
</protein>
<proteinExistence type="predicted"/>
<keyword evidence="2" id="KW-1003">Cell membrane</keyword>
<keyword evidence="8" id="KW-1185">Reference proteome</keyword>
<dbReference type="PANTHER" id="PTHR38601">
    <property type="entry name" value="HYDROGENASE-4 COMPONENT E"/>
    <property type="match status" value="1"/>
</dbReference>
<evidence type="ECO:0000256" key="2">
    <source>
        <dbReference type="ARBA" id="ARBA00022475"/>
    </source>
</evidence>
<feature type="transmembrane region" description="Helical" evidence="6">
    <location>
        <begin position="51"/>
        <end position="71"/>
    </location>
</feature>
<dbReference type="EMBL" id="LSGP01000025">
    <property type="protein sequence ID" value="KYZ75353.1"/>
    <property type="molecule type" value="Genomic_DNA"/>
</dbReference>
<name>A0A154BMY2_ANASB</name>
<organism evidence="7 8">
    <name type="scientific">Anaerosporomusa subterranea</name>
    <dbReference type="NCBI Taxonomy" id="1794912"/>
    <lineage>
        <taxon>Bacteria</taxon>
        <taxon>Bacillati</taxon>
        <taxon>Bacillota</taxon>
        <taxon>Negativicutes</taxon>
        <taxon>Acetonemataceae</taxon>
        <taxon>Anaerosporomusa</taxon>
    </lineage>
</organism>
<evidence type="ECO:0000313" key="7">
    <source>
        <dbReference type="EMBL" id="KYZ75353.1"/>
    </source>
</evidence>
<comment type="subcellular location">
    <subcellularLocation>
        <location evidence="1">Cell membrane</location>
        <topology evidence="1">Multi-pass membrane protein</topology>
    </subcellularLocation>
</comment>
<dbReference type="Proteomes" id="UP000076268">
    <property type="component" value="Unassembled WGS sequence"/>
</dbReference>